<comment type="catalytic activity">
    <reaction evidence="1">
        <text>ATP + protein L-histidine = ADP + protein N-phospho-L-histidine.</text>
        <dbReference type="EC" id="2.7.13.3"/>
    </reaction>
</comment>
<evidence type="ECO:0000256" key="1">
    <source>
        <dbReference type="ARBA" id="ARBA00000085"/>
    </source>
</evidence>
<dbReference type="SMART" id="SM00388">
    <property type="entry name" value="HisKA"/>
    <property type="match status" value="1"/>
</dbReference>
<comment type="caution">
    <text evidence="13">The sequence shown here is derived from an EMBL/GenBank/DDBJ whole genome shotgun (WGS) entry which is preliminary data.</text>
</comment>
<dbReference type="InterPro" id="IPR050428">
    <property type="entry name" value="TCS_sensor_his_kinase"/>
</dbReference>
<accession>A0ABP6T3N0</accession>
<dbReference type="InterPro" id="IPR003660">
    <property type="entry name" value="HAMP_dom"/>
</dbReference>
<dbReference type="PANTHER" id="PTHR45436:SF5">
    <property type="entry name" value="SENSOR HISTIDINE KINASE TRCS"/>
    <property type="match status" value="1"/>
</dbReference>
<dbReference type="Proteomes" id="UP001501676">
    <property type="component" value="Unassembled WGS sequence"/>
</dbReference>
<dbReference type="PRINTS" id="PR00344">
    <property type="entry name" value="BCTRLSENSOR"/>
</dbReference>
<evidence type="ECO:0000313" key="14">
    <source>
        <dbReference type="Proteomes" id="UP001501676"/>
    </source>
</evidence>
<evidence type="ECO:0000256" key="3">
    <source>
        <dbReference type="ARBA" id="ARBA00012438"/>
    </source>
</evidence>
<dbReference type="SMART" id="SM00387">
    <property type="entry name" value="HATPase_c"/>
    <property type="match status" value="1"/>
</dbReference>
<dbReference type="RefSeq" id="WP_345730721.1">
    <property type="nucleotide sequence ID" value="NZ_BAAAYN010000034.1"/>
</dbReference>
<evidence type="ECO:0000256" key="2">
    <source>
        <dbReference type="ARBA" id="ARBA00004236"/>
    </source>
</evidence>
<dbReference type="Pfam" id="PF00672">
    <property type="entry name" value="HAMP"/>
    <property type="match status" value="1"/>
</dbReference>
<evidence type="ECO:0000256" key="8">
    <source>
        <dbReference type="ARBA" id="ARBA00022989"/>
    </source>
</evidence>
<dbReference type="Gene3D" id="3.30.565.10">
    <property type="entry name" value="Histidine kinase-like ATPase, C-terminal domain"/>
    <property type="match status" value="1"/>
</dbReference>
<dbReference type="CDD" id="cd00075">
    <property type="entry name" value="HATPase"/>
    <property type="match status" value="1"/>
</dbReference>
<keyword evidence="4" id="KW-0597">Phosphoprotein</keyword>
<dbReference type="CDD" id="cd06225">
    <property type="entry name" value="HAMP"/>
    <property type="match status" value="1"/>
</dbReference>
<sequence length="496" mass="50944">MSLQTRLLSLIVVLFAAGLLLTNAAVVAALRPPLVGRVDAQLRPIAATLSRLDTATIERLRRTAPDASPSALASPVALDLIRQVWLVQLAADGTPVRTLRAGEQDDPTPDAPALTTAEVTRRAGQPFELRAADGSAWRAVVVTAPDGTGWLIAAALDEVDATVDRVRTTGLAIGAGVLGLLAVLAAFAVRAGLRPLRRIEETAAAIAGGDLTRRVPIDAGPRTEIGRLGAGLNGMLERIEAAVAAQAASEARMRRFVADASHELRTPLAGIKGFAELHRLSGGQDSTVGTDVAMDRIERESARLSRLVDDLLLLARLDSAAGTAADTADGPTGGADDAGLRPAPMDLRALAADALADLRALAPDRPAEMTGPGGGPIAPAPTVGDEVRLRQVVSNLIGNAVAHTPAGTGLRIGVGTVGGRAVLEVADYGPGVPAELTERVFERFYRTDASRTRDAGGGAGLGLAIARSVARAHGGQVTLAPTPGGGATFRLELPAE</sequence>
<evidence type="ECO:0000256" key="5">
    <source>
        <dbReference type="ARBA" id="ARBA00022679"/>
    </source>
</evidence>
<dbReference type="PROSITE" id="PS50109">
    <property type="entry name" value="HIS_KIN"/>
    <property type="match status" value="1"/>
</dbReference>
<proteinExistence type="predicted"/>
<dbReference type="InterPro" id="IPR003661">
    <property type="entry name" value="HisK_dim/P_dom"/>
</dbReference>
<dbReference type="Pfam" id="PF02518">
    <property type="entry name" value="HATPase_c"/>
    <property type="match status" value="1"/>
</dbReference>
<dbReference type="EMBL" id="BAAAYN010000034">
    <property type="protein sequence ID" value="GAA3391753.1"/>
    <property type="molecule type" value="Genomic_DNA"/>
</dbReference>
<evidence type="ECO:0000256" key="9">
    <source>
        <dbReference type="ARBA" id="ARBA00023012"/>
    </source>
</evidence>
<evidence type="ECO:0000256" key="4">
    <source>
        <dbReference type="ARBA" id="ARBA00022553"/>
    </source>
</evidence>
<dbReference type="PROSITE" id="PS50885">
    <property type="entry name" value="HAMP"/>
    <property type="match status" value="1"/>
</dbReference>
<dbReference type="InterPro" id="IPR036097">
    <property type="entry name" value="HisK_dim/P_sf"/>
</dbReference>
<gene>
    <name evidence="13" type="ORF">GCM10020369_50850</name>
</gene>
<keyword evidence="5" id="KW-0808">Transferase</keyword>
<feature type="domain" description="Histidine kinase" evidence="11">
    <location>
        <begin position="259"/>
        <end position="496"/>
    </location>
</feature>
<dbReference type="Gene3D" id="6.10.340.10">
    <property type="match status" value="1"/>
</dbReference>
<protein>
    <recommendedName>
        <fullName evidence="3">histidine kinase</fullName>
        <ecNumber evidence="3">2.7.13.3</ecNumber>
    </recommendedName>
</protein>
<dbReference type="SUPFAM" id="SSF55874">
    <property type="entry name" value="ATPase domain of HSP90 chaperone/DNA topoisomerase II/histidine kinase"/>
    <property type="match status" value="1"/>
</dbReference>
<keyword evidence="7 13" id="KW-0418">Kinase</keyword>
<organism evidence="13 14">
    <name type="scientific">Cryptosporangium minutisporangium</name>
    <dbReference type="NCBI Taxonomy" id="113569"/>
    <lineage>
        <taxon>Bacteria</taxon>
        <taxon>Bacillati</taxon>
        <taxon>Actinomycetota</taxon>
        <taxon>Actinomycetes</taxon>
        <taxon>Cryptosporangiales</taxon>
        <taxon>Cryptosporangiaceae</taxon>
        <taxon>Cryptosporangium</taxon>
    </lineage>
</organism>
<evidence type="ECO:0000256" key="10">
    <source>
        <dbReference type="ARBA" id="ARBA00023136"/>
    </source>
</evidence>
<dbReference type="SUPFAM" id="SSF158472">
    <property type="entry name" value="HAMP domain-like"/>
    <property type="match status" value="1"/>
</dbReference>
<dbReference type="CDD" id="cd00082">
    <property type="entry name" value="HisKA"/>
    <property type="match status" value="1"/>
</dbReference>
<dbReference type="EC" id="2.7.13.3" evidence="3"/>
<dbReference type="PANTHER" id="PTHR45436">
    <property type="entry name" value="SENSOR HISTIDINE KINASE YKOH"/>
    <property type="match status" value="1"/>
</dbReference>
<evidence type="ECO:0000313" key="13">
    <source>
        <dbReference type="EMBL" id="GAA3391753.1"/>
    </source>
</evidence>
<dbReference type="SUPFAM" id="SSF47384">
    <property type="entry name" value="Homodimeric domain of signal transducing histidine kinase"/>
    <property type="match status" value="1"/>
</dbReference>
<dbReference type="InterPro" id="IPR005467">
    <property type="entry name" value="His_kinase_dom"/>
</dbReference>
<reference evidence="14" key="1">
    <citation type="journal article" date="2019" name="Int. J. Syst. Evol. Microbiol.">
        <title>The Global Catalogue of Microorganisms (GCM) 10K type strain sequencing project: providing services to taxonomists for standard genome sequencing and annotation.</title>
        <authorList>
            <consortium name="The Broad Institute Genomics Platform"/>
            <consortium name="The Broad Institute Genome Sequencing Center for Infectious Disease"/>
            <person name="Wu L."/>
            <person name="Ma J."/>
        </authorList>
    </citation>
    <scope>NUCLEOTIDE SEQUENCE [LARGE SCALE GENOMIC DNA]</scope>
    <source>
        <strain evidence="14">JCM 9458</strain>
    </source>
</reference>
<name>A0ABP6T3N0_9ACTN</name>
<evidence type="ECO:0000256" key="7">
    <source>
        <dbReference type="ARBA" id="ARBA00022777"/>
    </source>
</evidence>
<evidence type="ECO:0000256" key="6">
    <source>
        <dbReference type="ARBA" id="ARBA00022692"/>
    </source>
</evidence>
<evidence type="ECO:0000259" key="11">
    <source>
        <dbReference type="PROSITE" id="PS50109"/>
    </source>
</evidence>
<comment type="subcellular location">
    <subcellularLocation>
        <location evidence="2">Cell membrane</location>
    </subcellularLocation>
</comment>
<keyword evidence="8" id="KW-1133">Transmembrane helix</keyword>
<keyword evidence="14" id="KW-1185">Reference proteome</keyword>
<feature type="domain" description="HAMP" evidence="12">
    <location>
        <begin position="190"/>
        <end position="244"/>
    </location>
</feature>
<dbReference type="InterPro" id="IPR004358">
    <property type="entry name" value="Sig_transdc_His_kin-like_C"/>
</dbReference>
<dbReference type="Pfam" id="PF00512">
    <property type="entry name" value="HisKA"/>
    <property type="match status" value="1"/>
</dbReference>
<dbReference type="Gene3D" id="1.10.287.130">
    <property type="match status" value="1"/>
</dbReference>
<dbReference type="SMART" id="SM00304">
    <property type="entry name" value="HAMP"/>
    <property type="match status" value="1"/>
</dbReference>
<dbReference type="GO" id="GO:0016301">
    <property type="term" value="F:kinase activity"/>
    <property type="evidence" value="ECO:0007669"/>
    <property type="project" value="UniProtKB-KW"/>
</dbReference>
<keyword evidence="10" id="KW-0472">Membrane</keyword>
<dbReference type="InterPro" id="IPR036890">
    <property type="entry name" value="HATPase_C_sf"/>
</dbReference>
<dbReference type="InterPro" id="IPR003594">
    <property type="entry name" value="HATPase_dom"/>
</dbReference>
<keyword evidence="6" id="KW-0812">Transmembrane</keyword>
<evidence type="ECO:0000259" key="12">
    <source>
        <dbReference type="PROSITE" id="PS50885"/>
    </source>
</evidence>
<keyword evidence="9" id="KW-0902">Two-component regulatory system</keyword>